<comment type="subunit">
    <text evidence="4">Heterodimer of a B chain and an A chain linked by two disulfide bonds.</text>
</comment>
<dbReference type="InterPro" id="IPR022353">
    <property type="entry name" value="Insulin_CS"/>
</dbReference>
<keyword evidence="11" id="KW-0732">Signal</keyword>
<dbReference type="PANTHER" id="PTHR11454">
    <property type="entry name" value="INSULIN/INSULIN GROWTH FACTOR"/>
    <property type="match status" value="1"/>
</dbReference>
<feature type="domain" description="Insulin-like" evidence="12">
    <location>
        <begin position="26"/>
        <end position="119"/>
    </location>
</feature>
<keyword evidence="9" id="KW-0119">Carbohydrate metabolism</keyword>
<keyword evidence="5 10" id="KW-0964">Secreted</keyword>
<dbReference type="CDD" id="cd04367">
    <property type="entry name" value="IlGF_insulin_like"/>
    <property type="match status" value="1"/>
</dbReference>
<keyword evidence="6" id="KW-0313">Glucose metabolism</keyword>
<evidence type="ECO:0000259" key="12">
    <source>
        <dbReference type="SMART" id="SM00078"/>
    </source>
</evidence>
<dbReference type="OrthoDB" id="10019596at2759"/>
<dbReference type="InterPro" id="IPR016179">
    <property type="entry name" value="Insulin-like"/>
</dbReference>
<evidence type="ECO:0000313" key="14">
    <source>
        <dbReference type="RefSeq" id="XP_030649770.1"/>
    </source>
</evidence>
<dbReference type="AlphaFoldDB" id="A0A6J2WZM2"/>
<feature type="chain" id="PRO_5026905608" evidence="11">
    <location>
        <begin position="25"/>
        <end position="121"/>
    </location>
</feature>
<dbReference type="InterPro" id="IPR036438">
    <property type="entry name" value="Insulin-like_sf"/>
</dbReference>
<dbReference type="InterPro" id="IPR022352">
    <property type="entry name" value="Ins/IGF/rlx"/>
</dbReference>
<keyword evidence="8" id="KW-1015">Disulfide bond</keyword>
<evidence type="ECO:0000256" key="11">
    <source>
        <dbReference type="SAM" id="SignalP"/>
    </source>
</evidence>
<protein>
    <submittedName>
        <fullName evidence="14">Insulin</fullName>
    </submittedName>
</protein>
<dbReference type="GeneID" id="115829742"/>
<evidence type="ECO:0000256" key="10">
    <source>
        <dbReference type="RuleBase" id="RU000406"/>
    </source>
</evidence>
<reference evidence="14" key="1">
    <citation type="submission" date="2025-08" db="UniProtKB">
        <authorList>
            <consortium name="RefSeq"/>
        </authorList>
    </citation>
    <scope>IDENTIFICATION</scope>
</reference>
<comment type="similarity">
    <text evidence="3 10">Belongs to the insulin family.</text>
</comment>
<comment type="function">
    <text evidence="1">Insulin decreases blood glucose concentration. It increases cell permeability to monosaccharides, amino acids and fatty acids. It accelerates glycolysis, the pentose phosphate cycle, and glycogen synthesis in liver.</text>
</comment>
<keyword evidence="7" id="KW-0372">Hormone</keyword>
<evidence type="ECO:0000256" key="2">
    <source>
        <dbReference type="ARBA" id="ARBA00004613"/>
    </source>
</evidence>
<sequence>MHRSGLLLLVLCAASLVPPGGTFGNRKLCGIQLVEALLLVCGEKGVFYQPGRRVREENTYITVRDRVPVLRNLRAFLERGSHGAKVENRGTVKPRVTKRGIVEQCCHFYCDYYDLENYCNT</sequence>
<comment type="subcellular location">
    <subcellularLocation>
        <location evidence="2 10">Secreted</location>
    </subcellularLocation>
</comment>
<accession>A0A6J2WZM2</accession>
<evidence type="ECO:0000256" key="1">
    <source>
        <dbReference type="ARBA" id="ARBA00002985"/>
    </source>
</evidence>
<dbReference type="Gene3D" id="1.10.100.10">
    <property type="entry name" value="Insulin-like"/>
    <property type="match status" value="1"/>
</dbReference>
<evidence type="ECO:0000256" key="3">
    <source>
        <dbReference type="ARBA" id="ARBA00009034"/>
    </source>
</evidence>
<dbReference type="Pfam" id="PF00049">
    <property type="entry name" value="Insulin"/>
    <property type="match status" value="1"/>
</dbReference>
<evidence type="ECO:0000256" key="7">
    <source>
        <dbReference type="ARBA" id="ARBA00022702"/>
    </source>
</evidence>
<evidence type="ECO:0000256" key="5">
    <source>
        <dbReference type="ARBA" id="ARBA00022525"/>
    </source>
</evidence>
<dbReference type="PRINTS" id="PR00276">
    <property type="entry name" value="INSULINFAMLY"/>
</dbReference>
<dbReference type="GO" id="GO:0005179">
    <property type="term" value="F:hormone activity"/>
    <property type="evidence" value="ECO:0007669"/>
    <property type="project" value="UniProtKB-KW"/>
</dbReference>
<dbReference type="PROSITE" id="PS00262">
    <property type="entry name" value="INSULIN"/>
    <property type="match status" value="1"/>
</dbReference>
<dbReference type="PANTHER" id="PTHR11454:SF9">
    <property type="entry name" value="INSULIN"/>
    <property type="match status" value="1"/>
</dbReference>
<dbReference type="RefSeq" id="XP_030649770.1">
    <property type="nucleotide sequence ID" value="XM_030793910.1"/>
</dbReference>
<dbReference type="SMART" id="SM00078">
    <property type="entry name" value="IlGF"/>
    <property type="match status" value="1"/>
</dbReference>
<name>A0A6J2WZM2_CHACN</name>
<dbReference type="SUPFAM" id="SSF56994">
    <property type="entry name" value="Insulin-like"/>
    <property type="match status" value="1"/>
</dbReference>
<keyword evidence="13" id="KW-1185">Reference proteome</keyword>
<feature type="signal peptide" evidence="11">
    <location>
        <begin position="1"/>
        <end position="24"/>
    </location>
</feature>
<organism evidence="13 14">
    <name type="scientific">Chanos chanos</name>
    <name type="common">Milkfish</name>
    <name type="synonym">Mugil chanos</name>
    <dbReference type="NCBI Taxonomy" id="29144"/>
    <lineage>
        <taxon>Eukaryota</taxon>
        <taxon>Metazoa</taxon>
        <taxon>Chordata</taxon>
        <taxon>Craniata</taxon>
        <taxon>Vertebrata</taxon>
        <taxon>Euteleostomi</taxon>
        <taxon>Actinopterygii</taxon>
        <taxon>Neopterygii</taxon>
        <taxon>Teleostei</taxon>
        <taxon>Ostariophysi</taxon>
        <taxon>Gonorynchiformes</taxon>
        <taxon>Chanidae</taxon>
        <taxon>Chanos</taxon>
    </lineage>
</organism>
<evidence type="ECO:0000256" key="6">
    <source>
        <dbReference type="ARBA" id="ARBA00022526"/>
    </source>
</evidence>
<dbReference type="GO" id="GO:0005615">
    <property type="term" value="C:extracellular space"/>
    <property type="evidence" value="ECO:0007669"/>
    <property type="project" value="TreeGrafter"/>
</dbReference>
<evidence type="ECO:0000256" key="8">
    <source>
        <dbReference type="ARBA" id="ARBA00023157"/>
    </source>
</evidence>
<dbReference type="GO" id="GO:0006006">
    <property type="term" value="P:glucose metabolic process"/>
    <property type="evidence" value="ECO:0007669"/>
    <property type="project" value="UniProtKB-KW"/>
</dbReference>
<evidence type="ECO:0000256" key="4">
    <source>
        <dbReference type="ARBA" id="ARBA00011207"/>
    </source>
</evidence>
<evidence type="ECO:0000313" key="13">
    <source>
        <dbReference type="Proteomes" id="UP000504632"/>
    </source>
</evidence>
<evidence type="ECO:0000256" key="9">
    <source>
        <dbReference type="ARBA" id="ARBA00023277"/>
    </source>
</evidence>
<dbReference type="InParanoid" id="A0A6J2WZM2"/>
<dbReference type="InterPro" id="IPR004825">
    <property type="entry name" value="Insulin"/>
</dbReference>
<dbReference type="Proteomes" id="UP000504632">
    <property type="component" value="Chromosome 16"/>
</dbReference>
<proteinExistence type="inferred from homology"/>
<gene>
    <name evidence="14" type="primary">LOC115829742</name>
</gene>